<dbReference type="PROSITE" id="PS50928">
    <property type="entry name" value="ABC_TM1"/>
    <property type="match status" value="1"/>
</dbReference>
<feature type="transmembrane region" description="Helical" evidence="5">
    <location>
        <begin position="247"/>
        <end position="269"/>
    </location>
</feature>
<comment type="caution">
    <text evidence="7">The sequence shown here is derived from an EMBL/GenBank/DDBJ whole genome shotgun (WGS) entry which is preliminary data.</text>
</comment>
<dbReference type="GO" id="GO:0005886">
    <property type="term" value="C:plasma membrane"/>
    <property type="evidence" value="ECO:0007669"/>
    <property type="project" value="UniProtKB-SubCell"/>
</dbReference>
<feature type="transmembrane region" description="Helical" evidence="5">
    <location>
        <begin position="189"/>
        <end position="210"/>
    </location>
</feature>
<protein>
    <submittedName>
        <fullName evidence="7">Peptide ABC transporter permease</fullName>
    </submittedName>
</protein>
<dbReference type="InterPro" id="IPR035906">
    <property type="entry name" value="MetI-like_sf"/>
</dbReference>
<dbReference type="SUPFAM" id="SSF161098">
    <property type="entry name" value="MetI-like"/>
    <property type="match status" value="1"/>
</dbReference>
<feature type="transmembrane region" description="Helical" evidence="5">
    <location>
        <begin position="102"/>
        <end position="127"/>
    </location>
</feature>
<keyword evidence="3 5" id="KW-1133">Transmembrane helix</keyword>
<keyword evidence="4 5" id="KW-0472">Membrane</keyword>
<keyword evidence="2 5" id="KW-0812">Transmembrane</keyword>
<comment type="similarity">
    <text evidence="5">Belongs to the binding-protein-dependent transport system permease family.</text>
</comment>
<evidence type="ECO:0000256" key="2">
    <source>
        <dbReference type="ARBA" id="ARBA00022692"/>
    </source>
</evidence>
<name>A0A919UDK4_9ACTN</name>
<dbReference type="CDD" id="cd06261">
    <property type="entry name" value="TM_PBP2"/>
    <property type="match status" value="1"/>
</dbReference>
<evidence type="ECO:0000313" key="7">
    <source>
        <dbReference type="EMBL" id="GIG48011.1"/>
    </source>
</evidence>
<evidence type="ECO:0000256" key="5">
    <source>
        <dbReference type="RuleBase" id="RU363032"/>
    </source>
</evidence>
<evidence type="ECO:0000259" key="6">
    <source>
        <dbReference type="PROSITE" id="PS50928"/>
    </source>
</evidence>
<feature type="transmembrane region" description="Helical" evidence="5">
    <location>
        <begin position="297"/>
        <end position="319"/>
    </location>
</feature>
<dbReference type="GO" id="GO:0055085">
    <property type="term" value="P:transmembrane transport"/>
    <property type="evidence" value="ECO:0007669"/>
    <property type="project" value="InterPro"/>
</dbReference>
<dbReference type="PANTHER" id="PTHR43376:SF1">
    <property type="entry name" value="OLIGOPEPTIDE TRANSPORT SYSTEM PERMEASE PROTEIN"/>
    <property type="match status" value="1"/>
</dbReference>
<dbReference type="EMBL" id="BONQ01000091">
    <property type="protein sequence ID" value="GIG48011.1"/>
    <property type="molecule type" value="Genomic_DNA"/>
</dbReference>
<evidence type="ECO:0000256" key="1">
    <source>
        <dbReference type="ARBA" id="ARBA00004141"/>
    </source>
</evidence>
<comment type="subcellular location">
    <subcellularLocation>
        <location evidence="5">Cell membrane</location>
        <topology evidence="5">Multi-pass membrane protein</topology>
    </subcellularLocation>
    <subcellularLocation>
        <location evidence="1">Membrane</location>
        <topology evidence="1">Multi-pass membrane protein</topology>
    </subcellularLocation>
</comment>
<reference evidence="7" key="1">
    <citation type="submission" date="2021-01" db="EMBL/GenBank/DDBJ databases">
        <title>Whole genome shotgun sequence of Dactylosporangium siamense NBRC 106093.</title>
        <authorList>
            <person name="Komaki H."/>
            <person name="Tamura T."/>
        </authorList>
    </citation>
    <scope>NUCLEOTIDE SEQUENCE</scope>
    <source>
        <strain evidence="7">NBRC 106093</strain>
    </source>
</reference>
<evidence type="ECO:0000256" key="4">
    <source>
        <dbReference type="ARBA" id="ARBA00023136"/>
    </source>
</evidence>
<feature type="domain" description="ABC transmembrane type-1" evidence="6">
    <location>
        <begin position="100"/>
        <end position="312"/>
    </location>
</feature>
<keyword evidence="5" id="KW-0813">Transport</keyword>
<dbReference type="PANTHER" id="PTHR43376">
    <property type="entry name" value="OLIGOPEPTIDE TRANSPORT SYSTEM PERMEASE PROTEIN"/>
    <property type="match status" value="1"/>
</dbReference>
<evidence type="ECO:0000256" key="3">
    <source>
        <dbReference type="ARBA" id="ARBA00022989"/>
    </source>
</evidence>
<dbReference type="Proteomes" id="UP000660611">
    <property type="component" value="Unassembled WGS sequence"/>
</dbReference>
<dbReference type="RefSeq" id="WP_239136289.1">
    <property type="nucleotide sequence ID" value="NZ_BAAAVW010000021.1"/>
</dbReference>
<dbReference type="InterPro" id="IPR000515">
    <property type="entry name" value="MetI-like"/>
</dbReference>
<feature type="transmembrane region" description="Helical" evidence="5">
    <location>
        <begin position="148"/>
        <end position="169"/>
    </location>
</feature>
<accession>A0A919UDK4</accession>
<gene>
    <name evidence="7" type="ORF">Dsi01nite_060520</name>
</gene>
<dbReference type="Pfam" id="PF00528">
    <property type="entry name" value="BPD_transp_1"/>
    <property type="match status" value="1"/>
</dbReference>
<dbReference type="AlphaFoldDB" id="A0A919UDK4"/>
<proteinExistence type="inferred from homology"/>
<sequence>MHLVRKLAQYLVALWVALTLNFALPRLLPGDPVDAVLSKLQQQGPVDPESRHALEVLFGNTGGPWWQQYLDYLAGIAHGDLGTSVTYFPTPVTTVISESLPWTLVLVGMVTVLTFVLGTALGTIAGWRRGTWIDSLVPATTVLQSIPYFWVALIFLYVFGVTLGWFPLGGGYDSNEFVPELSFAFIGSAAYYAILPALTILVSAIGGWLLGMRNMMVAVRSEDYVVAAEAKGLRPLRVMTMYAARNAVLPSVAGFAISLGFVVGGSLVMEQVFSYPGIGRAMLQAVSNSDYALMQGLFLVITVSVLAANLVVDVLYGLIDPRTRVHA</sequence>
<evidence type="ECO:0000313" key="8">
    <source>
        <dbReference type="Proteomes" id="UP000660611"/>
    </source>
</evidence>
<feature type="transmembrane region" description="Helical" evidence="5">
    <location>
        <begin position="7"/>
        <end position="24"/>
    </location>
</feature>
<dbReference type="Gene3D" id="1.10.3720.10">
    <property type="entry name" value="MetI-like"/>
    <property type="match status" value="1"/>
</dbReference>
<organism evidence="7 8">
    <name type="scientific">Dactylosporangium siamense</name>
    <dbReference type="NCBI Taxonomy" id="685454"/>
    <lineage>
        <taxon>Bacteria</taxon>
        <taxon>Bacillati</taxon>
        <taxon>Actinomycetota</taxon>
        <taxon>Actinomycetes</taxon>
        <taxon>Micromonosporales</taxon>
        <taxon>Micromonosporaceae</taxon>
        <taxon>Dactylosporangium</taxon>
    </lineage>
</organism>
<keyword evidence="8" id="KW-1185">Reference proteome</keyword>